<evidence type="ECO:0000256" key="3">
    <source>
        <dbReference type="ARBA" id="ARBA00022692"/>
    </source>
</evidence>
<dbReference type="OrthoDB" id="418595at2759"/>
<feature type="transmembrane region" description="Helical" evidence="7">
    <location>
        <begin position="387"/>
        <end position="404"/>
    </location>
</feature>
<evidence type="ECO:0000256" key="7">
    <source>
        <dbReference type="SAM" id="Phobius"/>
    </source>
</evidence>
<dbReference type="InterPro" id="IPR022764">
    <property type="entry name" value="Peptidase_S54_rhomboid_dom"/>
</dbReference>
<feature type="region of interest" description="Disordered" evidence="6">
    <location>
        <begin position="260"/>
        <end position="289"/>
    </location>
</feature>
<feature type="region of interest" description="Disordered" evidence="6">
    <location>
        <begin position="1"/>
        <end position="67"/>
    </location>
</feature>
<sequence>MASAPCLSPATSALVLGLSDSEDDEEEATPRDAGGGSALQDLSTTPSSDSGSGSLEARRTPPRVLKRSLRSELLERWPGWTSPARKRLRAASPDTPDLQDPVTAAALSSALAWSMTTATPSTPPTGPCDRFWKLVEKIASQPSLLDRGEDCERLCIEEAAEDCAEEAAASPARHSPRPSPRTSPRPSPPPSPRPSAPPSPGPSPPRSPHRSLNCSSRSSPAARRKPDRRDTSARTLTAPLSTWVGDDPTLLQTVVLAVPDDHDDDLESGPSRASLSPGHDGAEPATPPTAVDAIHLADGHLDGQEARRPARELLERLQLLAGQPSGGEQDKPDVEEDSSVLQLLVLTPTEERKFGEAPRRPGACLPTAAATTSKYKTALGVLLRLRIPYFIIALGIVQVTLYAAPSPYAAQEMKNRFVWDKARLFKEPWRAMSYAMLHSGQMHVGLNVGVQSFVGAPLEREQSALRVAAVFFGGAVYGALVTGVISPTLHMVGASAGIYAILMSHLAQILLNSDAVRYPKTRAGAVLLLTGADMAYTAHHAIQRGNAAPRIGVTAHCAGALSGVFLGLAFYRTSPSSLAGLARTHPSYLSYFCYCCHRRCVLSSLQVCSGIVMAAGVLFCLVWIYFDKPGEGLGLSL</sequence>
<evidence type="ECO:0000256" key="5">
    <source>
        <dbReference type="ARBA" id="ARBA00023136"/>
    </source>
</evidence>
<dbReference type="GO" id="GO:0016020">
    <property type="term" value="C:membrane"/>
    <property type="evidence" value="ECO:0007669"/>
    <property type="project" value="UniProtKB-SubCell"/>
</dbReference>
<dbReference type="Pfam" id="PF01694">
    <property type="entry name" value="Rhomboid"/>
    <property type="match status" value="1"/>
</dbReference>
<feature type="region of interest" description="Disordered" evidence="6">
    <location>
        <begin position="80"/>
        <end position="100"/>
    </location>
</feature>
<comment type="similarity">
    <text evidence="2">Belongs to the peptidase S54 family.</text>
</comment>
<gene>
    <name evidence="10" type="primary">LOC117639216</name>
</gene>
<feature type="domain" description="Peptidase S54 rhomboid" evidence="8">
    <location>
        <begin position="427"/>
        <end position="571"/>
    </location>
</feature>
<keyword evidence="3 7" id="KW-0812">Transmembrane</keyword>
<feature type="transmembrane region" description="Helical" evidence="7">
    <location>
        <begin position="467"/>
        <end position="485"/>
    </location>
</feature>
<evidence type="ECO:0000313" key="10">
    <source>
        <dbReference type="RefSeq" id="XP_034230557.1"/>
    </source>
</evidence>
<evidence type="ECO:0000313" key="9">
    <source>
        <dbReference type="Proteomes" id="UP000515158"/>
    </source>
</evidence>
<dbReference type="GeneID" id="117639216"/>
<name>A0A6P8Y9W7_THRPL</name>
<keyword evidence="9" id="KW-1185">Reference proteome</keyword>
<dbReference type="InterPro" id="IPR035952">
    <property type="entry name" value="Rhomboid-like_sf"/>
</dbReference>
<keyword evidence="5 7" id="KW-0472">Membrane</keyword>
<organism evidence="10">
    <name type="scientific">Thrips palmi</name>
    <name type="common">Melon thrips</name>
    <dbReference type="NCBI Taxonomy" id="161013"/>
    <lineage>
        <taxon>Eukaryota</taxon>
        <taxon>Metazoa</taxon>
        <taxon>Ecdysozoa</taxon>
        <taxon>Arthropoda</taxon>
        <taxon>Hexapoda</taxon>
        <taxon>Insecta</taxon>
        <taxon>Pterygota</taxon>
        <taxon>Neoptera</taxon>
        <taxon>Paraneoptera</taxon>
        <taxon>Thysanoptera</taxon>
        <taxon>Terebrantia</taxon>
        <taxon>Thripoidea</taxon>
        <taxon>Thripidae</taxon>
        <taxon>Thrips</taxon>
    </lineage>
</organism>
<dbReference type="SUPFAM" id="SSF144091">
    <property type="entry name" value="Rhomboid-like"/>
    <property type="match status" value="1"/>
</dbReference>
<comment type="subcellular location">
    <subcellularLocation>
        <location evidence="1">Membrane</location>
        <topology evidence="1">Multi-pass membrane protein</topology>
    </subcellularLocation>
</comment>
<feature type="transmembrane region" description="Helical" evidence="7">
    <location>
        <begin position="607"/>
        <end position="626"/>
    </location>
</feature>
<dbReference type="KEGG" id="tpal:117639216"/>
<reference evidence="10" key="1">
    <citation type="submission" date="2025-08" db="UniProtKB">
        <authorList>
            <consortium name="RefSeq"/>
        </authorList>
    </citation>
    <scope>IDENTIFICATION</scope>
    <source>
        <tissue evidence="10">Total insect</tissue>
    </source>
</reference>
<dbReference type="InterPro" id="IPR051739">
    <property type="entry name" value="Rhomboid_IM_Serine_Proteases"/>
</dbReference>
<feature type="compositionally biased region" description="Pro residues" evidence="6">
    <location>
        <begin position="177"/>
        <end position="206"/>
    </location>
</feature>
<feature type="region of interest" description="Disordered" evidence="6">
    <location>
        <begin position="163"/>
        <end position="245"/>
    </location>
</feature>
<keyword evidence="4 7" id="KW-1133">Transmembrane helix</keyword>
<dbReference type="GO" id="GO:0004252">
    <property type="term" value="F:serine-type endopeptidase activity"/>
    <property type="evidence" value="ECO:0007669"/>
    <property type="project" value="InterPro"/>
</dbReference>
<dbReference type="PANTHER" id="PTHR45840">
    <property type="entry name" value="RHOMBOID-RELATED PROTEIN"/>
    <property type="match status" value="1"/>
</dbReference>
<evidence type="ECO:0000256" key="2">
    <source>
        <dbReference type="ARBA" id="ARBA00009045"/>
    </source>
</evidence>
<feature type="transmembrane region" description="Helical" evidence="7">
    <location>
        <begin position="523"/>
        <end position="542"/>
    </location>
</feature>
<dbReference type="InParanoid" id="A0A6P8Y9W7"/>
<protein>
    <submittedName>
        <fullName evidence="10">Uncharacterized protein LOC117639216</fullName>
    </submittedName>
</protein>
<accession>A0A6P8Y9W7</accession>
<evidence type="ECO:0000256" key="1">
    <source>
        <dbReference type="ARBA" id="ARBA00004141"/>
    </source>
</evidence>
<dbReference type="RefSeq" id="XP_034230557.1">
    <property type="nucleotide sequence ID" value="XM_034374666.1"/>
</dbReference>
<dbReference type="AlphaFoldDB" id="A0A6P8Y9W7"/>
<proteinExistence type="inferred from homology"/>
<feature type="compositionally biased region" description="Low complexity" evidence="6">
    <location>
        <begin position="41"/>
        <end position="55"/>
    </location>
</feature>
<feature type="transmembrane region" description="Helical" evidence="7">
    <location>
        <begin position="548"/>
        <end position="571"/>
    </location>
</feature>
<dbReference type="Gene3D" id="1.20.1540.10">
    <property type="entry name" value="Rhomboid-like"/>
    <property type="match status" value="1"/>
</dbReference>
<evidence type="ECO:0000256" key="4">
    <source>
        <dbReference type="ARBA" id="ARBA00022989"/>
    </source>
</evidence>
<dbReference type="Proteomes" id="UP000515158">
    <property type="component" value="Unplaced"/>
</dbReference>
<evidence type="ECO:0000256" key="6">
    <source>
        <dbReference type="SAM" id="MobiDB-lite"/>
    </source>
</evidence>
<feature type="transmembrane region" description="Helical" evidence="7">
    <location>
        <begin position="491"/>
        <end position="511"/>
    </location>
</feature>
<dbReference type="PANTHER" id="PTHR45840:SF10">
    <property type="entry name" value="RHOMBOID PROTEASE"/>
    <property type="match status" value="1"/>
</dbReference>
<evidence type="ECO:0000259" key="8">
    <source>
        <dbReference type="Pfam" id="PF01694"/>
    </source>
</evidence>